<evidence type="ECO:0000256" key="3">
    <source>
        <dbReference type="ARBA" id="ARBA00022898"/>
    </source>
</evidence>
<feature type="domain" description="Tryptophan synthase beta chain-like PALP" evidence="5">
    <location>
        <begin position="29"/>
        <end position="316"/>
    </location>
</feature>
<dbReference type="InterPro" id="IPR036052">
    <property type="entry name" value="TrpB-like_PALP_sf"/>
</dbReference>
<evidence type="ECO:0000259" key="5">
    <source>
        <dbReference type="Pfam" id="PF00291"/>
    </source>
</evidence>
<gene>
    <name evidence="6" type="ORF">UFOPK3376_00131</name>
</gene>
<organism evidence="6">
    <name type="scientific">freshwater metagenome</name>
    <dbReference type="NCBI Taxonomy" id="449393"/>
    <lineage>
        <taxon>unclassified sequences</taxon>
        <taxon>metagenomes</taxon>
        <taxon>ecological metagenomes</taxon>
    </lineage>
</organism>
<dbReference type="FunFam" id="3.40.50.1100:FF:000005">
    <property type="entry name" value="Threonine dehydratase catabolic"/>
    <property type="match status" value="1"/>
</dbReference>
<dbReference type="GO" id="GO:0006567">
    <property type="term" value="P:L-threonine catabolic process"/>
    <property type="evidence" value="ECO:0007669"/>
    <property type="project" value="TreeGrafter"/>
</dbReference>
<evidence type="ECO:0000256" key="1">
    <source>
        <dbReference type="ARBA" id="ARBA00001933"/>
    </source>
</evidence>
<dbReference type="GO" id="GO:0006565">
    <property type="term" value="P:L-serine catabolic process"/>
    <property type="evidence" value="ECO:0007669"/>
    <property type="project" value="TreeGrafter"/>
</dbReference>
<evidence type="ECO:0000256" key="4">
    <source>
        <dbReference type="ARBA" id="ARBA00023239"/>
    </source>
</evidence>
<dbReference type="SUPFAM" id="SSF53686">
    <property type="entry name" value="Tryptophan synthase beta subunit-like PLP-dependent enzymes"/>
    <property type="match status" value="1"/>
</dbReference>
<comment type="cofactor">
    <cofactor evidence="1">
        <name>pyridoxal 5'-phosphate</name>
        <dbReference type="ChEBI" id="CHEBI:597326"/>
    </cofactor>
</comment>
<name>A0A6J7CP84_9ZZZZ</name>
<dbReference type="EMBL" id="CAFBLP010000002">
    <property type="protein sequence ID" value="CAB4858728.1"/>
    <property type="molecule type" value="Genomic_DNA"/>
</dbReference>
<evidence type="ECO:0000256" key="2">
    <source>
        <dbReference type="ARBA" id="ARBA00010869"/>
    </source>
</evidence>
<dbReference type="Pfam" id="PF00291">
    <property type="entry name" value="PALP"/>
    <property type="match status" value="1"/>
</dbReference>
<evidence type="ECO:0000313" key="6">
    <source>
        <dbReference type="EMBL" id="CAB4858728.1"/>
    </source>
</evidence>
<comment type="similarity">
    <text evidence="2">Belongs to the serine/threonine dehydratase family.</text>
</comment>
<dbReference type="NCBIfam" id="NF006094">
    <property type="entry name" value="PRK08246.1"/>
    <property type="match status" value="1"/>
</dbReference>
<dbReference type="GO" id="GO:0004794">
    <property type="term" value="F:threonine deaminase activity"/>
    <property type="evidence" value="ECO:0007669"/>
    <property type="project" value="TreeGrafter"/>
</dbReference>
<keyword evidence="4" id="KW-0456">Lyase</keyword>
<dbReference type="AlphaFoldDB" id="A0A6J7CP84"/>
<dbReference type="GO" id="GO:0003941">
    <property type="term" value="F:L-serine ammonia-lyase activity"/>
    <property type="evidence" value="ECO:0007669"/>
    <property type="project" value="TreeGrafter"/>
</dbReference>
<dbReference type="PANTHER" id="PTHR48078:SF6">
    <property type="entry name" value="L-THREONINE DEHYDRATASE CATABOLIC TDCB"/>
    <property type="match status" value="1"/>
</dbReference>
<keyword evidence="3" id="KW-0663">Pyridoxal phosphate</keyword>
<dbReference type="GO" id="GO:0009097">
    <property type="term" value="P:isoleucine biosynthetic process"/>
    <property type="evidence" value="ECO:0007669"/>
    <property type="project" value="TreeGrafter"/>
</dbReference>
<proteinExistence type="inferred from homology"/>
<dbReference type="InterPro" id="IPR001926">
    <property type="entry name" value="TrpB-like_PALP"/>
</dbReference>
<reference evidence="6" key="1">
    <citation type="submission" date="2020-05" db="EMBL/GenBank/DDBJ databases">
        <authorList>
            <person name="Chiriac C."/>
            <person name="Salcher M."/>
            <person name="Ghai R."/>
            <person name="Kavagutti S V."/>
        </authorList>
    </citation>
    <scope>NUCLEOTIDE SEQUENCE</scope>
</reference>
<dbReference type="InterPro" id="IPR050147">
    <property type="entry name" value="Ser/Thr_Dehydratase"/>
</dbReference>
<dbReference type="PANTHER" id="PTHR48078">
    <property type="entry name" value="THREONINE DEHYDRATASE, MITOCHONDRIAL-RELATED"/>
    <property type="match status" value="1"/>
</dbReference>
<accession>A0A6J7CP84</accession>
<sequence>MPTTLQRGESPPPDVRPEHIAEAMQRIGGHVRRTPVIATRAGELGLTYGVTLKLELLQYAGSFKTRGAFNRVLSAAAQGGIGSAGVIAASGGNHGAALAFVAGQLGYPAEIFVPSTSPAIKRDRIAGYGARVNVIDGYFDDAQTAAVQRQLASGALAVHPFEHIDIVAGQGTMSMEIDDQVGDYDTLIVATGGGGFIAGQAAWVQDRRRVVSVEPITSCCLHAARLNGAPVQVEVAGVAADSLGTRQLGAVAWSIVRNYVDDAVLVHDDDIRSTQRALWDEFRLVVEPGGAAALAALRSGAYVPEAGERVVVAVCGSNCDPATVTA</sequence>
<protein>
    <submittedName>
        <fullName evidence="6">Unannotated protein</fullName>
    </submittedName>
</protein>
<dbReference type="Gene3D" id="3.40.50.1100">
    <property type="match status" value="2"/>
</dbReference>